<dbReference type="PANTHER" id="PTHR41386:SF1">
    <property type="entry name" value="MEMBRANE PROTEIN"/>
    <property type="match status" value="1"/>
</dbReference>
<sequence length="183" mass="21026">MNRRDDLAVPRQRRRFGPHYDNDAFGQFSESIARTLGTARFLVWQSFTIIVWITYNVLVPDSFRFDPWGRGLVLLTLVLSLQASYAAPLILLAQNRQEARDRAQAEVDRRVAERTQADTEFLAREIASVRVSLTDMVTTQDLRDHLDVEELSEQIDRLTKVLESLSDRLDRLENSTTLSASTE</sequence>
<dbReference type="InterPro" id="IPR010406">
    <property type="entry name" value="DUF1003"/>
</dbReference>
<dbReference type="EMBL" id="CAEZTS010000160">
    <property type="protein sequence ID" value="CAB4589013.1"/>
    <property type="molecule type" value="Genomic_DNA"/>
</dbReference>
<keyword evidence="2" id="KW-0472">Membrane</keyword>
<proteinExistence type="predicted"/>
<keyword evidence="2" id="KW-1133">Transmembrane helix</keyword>
<feature type="coiled-coil region" evidence="1">
    <location>
        <begin position="148"/>
        <end position="175"/>
    </location>
</feature>
<keyword evidence="1" id="KW-0175">Coiled coil</keyword>
<dbReference type="PANTHER" id="PTHR41386">
    <property type="entry name" value="INTEGRAL MEMBRANE PROTEIN-RELATED"/>
    <property type="match status" value="1"/>
</dbReference>
<gene>
    <name evidence="3" type="ORF">UFOPK1722_01536</name>
</gene>
<dbReference type="AlphaFoldDB" id="A0A6J6FPW4"/>
<feature type="transmembrane region" description="Helical" evidence="2">
    <location>
        <begin position="71"/>
        <end position="92"/>
    </location>
</feature>
<accession>A0A6J6FPW4</accession>
<dbReference type="Pfam" id="PF06210">
    <property type="entry name" value="DUF1003"/>
    <property type="match status" value="1"/>
</dbReference>
<evidence type="ECO:0000313" key="3">
    <source>
        <dbReference type="EMBL" id="CAB4589013.1"/>
    </source>
</evidence>
<reference evidence="3" key="1">
    <citation type="submission" date="2020-05" db="EMBL/GenBank/DDBJ databases">
        <authorList>
            <person name="Chiriac C."/>
            <person name="Salcher M."/>
            <person name="Ghai R."/>
            <person name="Kavagutti S V."/>
        </authorList>
    </citation>
    <scope>NUCLEOTIDE SEQUENCE</scope>
</reference>
<feature type="transmembrane region" description="Helical" evidence="2">
    <location>
        <begin position="41"/>
        <end position="59"/>
    </location>
</feature>
<name>A0A6J6FPW4_9ZZZZ</name>
<evidence type="ECO:0000256" key="1">
    <source>
        <dbReference type="SAM" id="Coils"/>
    </source>
</evidence>
<organism evidence="3">
    <name type="scientific">freshwater metagenome</name>
    <dbReference type="NCBI Taxonomy" id="449393"/>
    <lineage>
        <taxon>unclassified sequences</taxon>
        <taxon>metagenomes</taxon>
        <taxon>ecological metagenomes</taxon>
    </lineage>
</organism>
<evidence type="ECO:0000256" key="2">
    <source>
        <dbReference type="SAM" id="Phobius"/>
    </source>
</evidence>
<keyword evidence="2" id="KW-0812">Transmembrane</keyword>
<protein>
    <submittedName>
        <fullName evidence="3">Unannotated protein</fullName>
    </submittedName>
</protein>